<reference evidence="2 3" key="1">
    <citation type="submission" date="2016-10" db="EMBL/GenBank/DDBJ databases">
        <authorList>
            <person name="de Groot N.N."/>
        </authorList>
    </citation>
    <scope>NUCLEOTIDE SEQUENCE [LARGE SCALE GENOMIC DNA]</scope>
    <source>
        <strain evidence="2 3">DSM 19547</strain>
    </source>
</reference>
<evidence type="ECO:0000256" key="1">
    <source>
        <dbReference type="SAM" id="Coils"/>
    </source>
</evidence>
<dbReference type="EMBL" id="FOXA01000023">
    <property type="protein sequence ID" value="SFP97342.1"/>
    <property type="molecule type" value="Genomic_DNA"/>
</dbReference>
<sequence length="88" mass="10051">MSGELERARKRLDQAKARFQRAQAQERQRERKLDARRKIILGAALLALIKVQPAEKRARLVEALLKRVAAKDLPVVQPVLDEALRSET</sequence>
<keyword evidence="1" id="KW-0175">Coiled coil</keyword>
<proteinExistence type="predicted"/>
<accession>A0A1I5UQ40</accession>
<dbReference type="AlphaFoldDB" id="A0A1I5UQ40"/>
<gene>
    <name evidence="2" type="ORF">SAMN04488047_1233</name>
</gene>
<feature type="coiled-coil region" evidence="1">
    <location>
        <begin position="5"/>
        <end position="32"/>
    </location>
</feature>
<evidence type="ECO:0000313" key="3">
    <source>
        <dbReference type="Proteomes" id="UP000199356"/>
    </source>
</evidence>
<organism evidence="2 3">
    <name type="scientific">Tranquillimonas alkanivorans</name>
    <dbReference type="NCBI Taxonomy" id="441119"/>
    <lineage>
        <taxon>Bacteria</taxon>
        <taxon>Pseudomonadati</taxon>
        <taxon>Pseudomonadota</taxon>
        <taxon>Alphaproteobacteria</taxon>
        <taxon>Rhodobacterales</taxon>
        <taxon>Roseobacteraceae</taxon>
        <taxon>Tranquillimonas</taxon>
    </lineage>
</organism>
<keyword evidence="3" id="KW-1185">Reference proteome</keyword>
<protein>
    <submittedName>
        <fullName evidence="2">Relaxasome subunit MobC</fullName>
    </submittedName>
</protein>
<dbReference type="Proteomes" id="UP000199356">
    <property type="component" value="Unassembled WGS sequence"/>
</dbReference>
<evidence type="ECO:0000313" key="2">
    <source>
        <dbReference type="EMBL" id="SFP97342.1"/>
    </source>
</evidence>
<dbReference type="RefSeq" id="WP_093424814.1">
    <property type="nucleotide sequence ID" value="NZ_FOXA01000023.1"/>
</dbReference>
<name>A0A1I5UQ40_9RHOB</name>